<accession>A0A9P0ZAX6</accession>
<keyword evidence="3" id="KW-1185">Reference proteome</keyword>
<dbReference type="EMBL" id="CAMAPE010000030">
    <property type="protein sequence ID" value="CAH9093415.1"/>
    <property type="molecule type" value="Genomic_DNA"/>
</dbReference>
<feature type="region of interest" description="Disordered" evidence="1">
    <location>
        <begin position="84"/>
        <end position="112"/>
    </location>
</feature>
<evidence type="ECO:0000313" key="3">
    <source>
        <dbReference type="Proteomes" id="UP001152484"/>
    </source>
</evidence>
<dbReference type="AlphaFoldDB" id="A0A9P0ZAX6"/>
<dbReference type="Proteomes" id="UP001152484">
    <property type="component" value="Unassembled WGS sequence"/>
</dbReference>
<evidence type="ECO:0000256" key="1">
    <source>
        <dbReference type="SAM" id="MobiDB-lite"/>
    </source>
</evidence>
<gene>
    <name evidence="2" type="ORF">CEURO_LOCUS12353</name>
</gene>
<protein>
    <submittedName>
        <fullName evidence="2">Uncharacterized protein</fullName>
    </submittedName>
</protein>
<feature type="compositionally biased region" description="Polar residues" evidence="1">
    <location>
        <begin position="102"/>
        <end position="112"/>
    </location>
</feature>
<sequence length="171" mass="18848">MTVMVVTGISGRLERIVVADIFQEHQSTPQHPKADPNTSKVTLGSARLQDTSENQTLVFFFQPHRSSNYGHPAAGVRTFPHGSVGAEHWGLPRRGNPEHPSKSTPTLNPNQQTEIMTPKTQSLLTRTQHGNRSAGISPTQLPFVYRRLIHLGQPLPTTSPSSELYGLVRLT</sequence>
<organism evidence="2 3">
    <name type="scientific">Cuscuta europaea</name>
    <name type="common">European dodder</name>
    <dbReference type="NCBI Taxonomy" id="41803"/>
    <lineage>
        <taxon>Eukaryota</taxon>
        <taxon>Viridiplantae</taxon>
        <taxon>Streptophyta</taxon>
        <taxon>Embryophyta</taxon>
        <taxon>Tracheophyta</taxon>
        <taxon>Spermatophyta</taxon>
        <taxon>Magnoliopsida</taxon>
        <taxon>eudicotyledons</taxon>
        <taxon>Gunneridae</taxon>
        <taxon>Pentapetalae</taxon>
        <taxon>asterids</taxon>
        <taxon>lamiids</taxon>
        <taxon>Solanales</taxon>
        <taxon>Convolvulaceae</taxon>
        <taxon>Cuscuteae</taxon>
        <taxon>Cuscuta</taxon>
        <taxon>Cuscuta subgen. Cuscuta</taxon>
    </lineage>
</organism>
<proteinExistence type="predicted"/>
<comment type="caution">
    <text evidence="2">The sequence shown here is derived from an EMBL/GenBank/DDBJ whole genome shotgun (WGS) entry which is preliminary data.</text>
</comment>
<evidence type="ECO:0000313" key="2">
    <source>
        <dbReference type="EMBL" id="CAH9093415.1"/>
    </source>
</evidence>
<reference evidence="2" key="1">
    <citation type="submission" date="2022-07" db="EMBL/GenBank/DDBJ databases">
        <authorList>
            <person name="Macas J."/>
            <person name="Novak P."/>
            <person name="Neumann P."/>
        </authorList>
    </citation>
    <scope>NUCLEOTIDE SEQUENCE</scope>
</reference>
<name>A0A9P0ZAX6_CUSEU</name>